<feature type="region of interest" description="Disordered" evidence="1">
    <location>
        <begin position="85"/>
        <end position="105"/>
    </location>
</feature>
<evidence type="ECO:0000313" key="3">
    <source>
        <dbReference type="Proteomes" id="UP001286313"/>
    </source>
</evidence>
<feature type="compositionally biased region" description="Basic and acidic residues" evidence="1">
    <location>
        <begin position="840"/>
        <end position="851"/>
    </location>
</feature>
<comment type="caution">
    <text evidence="2">The sequence shown here is derived from an EMBL/GenBank/DDBJ whole genome shotgun (WGS) entry which is preliminary data.</text>
</comment>
<protein>
    <submittedName>
        <fullName evidence="2">Uncharacterized protein</fullName>
    </submittedName>
</protein>
<dbReference type="EMBL" id="JAWQEG010000215">
    <property type="protein sequence ID" value="KAK3893393.1"/>
    <property type="molecule type" value="Genomic_DNA"/>
</dbReference>
<evidence type="ECO:0000256" key="1">
    <source>
        <dbReference type="SAM" id="MobiDB-lite"/>
    </source>
</evidence>
<feature type="region of interest" description="Disordered" evidence="1">
    <location>
        <begin position="835"/>
        <end position="856"/>
    </location>
</feature>
<dbReference type="PANTHER" id="PTHR47018">
    <property type="entry name" value="CXC DOMAIN-CONTAINING PROTEIN-RELATED"/>
    <property type="match status" value="1"/>
</dbReference>
<dbReference type="Proteomes" id="UP001286313">
    <property type="component" value="Unassembled WGS sequence"/>
</dbReference>
<organism evidence="2 3">
    <name type="scientific">Petrolisthes cinctipes</name>
    <name type="common">Flat porcelain crab</name>
    <dbReference type="NCBI Taxonomy" id="88211"/>
    <lineage>
        <taxon>Eukaryota</taxon>
        <taxon>Metazoa</taxon>
        <taxon>Ecdysozoa</taxon>
        <taxon>Arthropoda</taxon>
        <taxon>Crustacea</taxon>
        <taxon>Multicrustacea</taxon>
        <taxon>Malacostraca</taxon>
        <taxon>Eumalacostraca</taxon>
        <taxon>Eucarida</taxon>
        <taxon>Decapoda</taxon>
        <taxon>Pleocyemata</taxon>
        <taxon>Anomura</taxon>
        <taxon>Galatheoidea</taxon>
        <taxon>Porcellanidae</taxon>
        <taxon>Petrolisthes</taxon>
    </lineage>
</organism>
<keyword evidence="3" id="KW-1185">Reference proteome</keyword>
<gene>
    <name evidence="2" type="ORF">Pcinc_002825</name>
</gene>
<name>A0AAE1L2M7_PETCI</name>
<evidence type="ECO:0000313" key="2">
    <source>
        <dbReference type="EMBL" id="KAK3893393.1"/>
    </source>
</evidence>
<sequence>MELNWSRCVICQQDTSEPLKCPLQSRDPSDKTSVYASFLNNVQQFRVIDAVPVELLFGNNETVENFVSHSTTWHKSCHLKFSSSKLAKAKKRTHQHNTEERRPRKRKSLEVTKCFLCEKGEEESVLHEVSTFDTDKNIRDKITELNDTQLLTKICGGDLMAMEAKYHLSCMVKLRNRHRSLIRKQSQVPDDIDSKMKESRAFVKLTRYIEEAVTSGTHLFKLSEIHSLHVTRHEELNMNKQVNKTRLKARLLEKNFLRHKSSHMEKTVLVFKEGMKKIVHDAVKTRNFSEDALILSKAAMIVRQDILSHKGFTFTGSFSAQCQEDSLPSSLKALVSMILNGSNLKDQSKNDSQATLTIGQTIVFNTKKRTSHSADKPRHTLEREPPLPIYIGMNVHALTRSKTLIQQLFHMGICISYDRVMEIEDWIATSSCERFREDGVVAPACLRKGLFTVGALDNLDHNPSSTTSQSSFHGTGISFFQLQTKTEAGVNRPPITIPPSGNAKHSLPDSYAFVPAVALKTTAVAVPECSVSEVTSCLDEAIAQERRWIEDALPHLETELTCGDAIAWAAYHASIQPPVEDPPALHALLPLFYEKSATPAMIKHGIDVLRQAVEFLNPGQIPVTTFDQPLFALAKCIQWKWPDTHAHLTRTRHAQQTTLLTLHNLQKEAFLLSEGSKDFVCFNAWKNDMQKKSPTFMYWDLVMKYETLILIFIRAHREKNFPLYVQVLEELVPLFFALDHQNYARWMPVHIRDMKSLPVSIKEEFVKCSHWVLAKTTNKFSAMPFDQAHEQENKIVKSSGGIVGLTENPVALRRWVLSGPEISRLLKQFEEEYRPDDDPESLKKFHHHEQDPATQKTFQRQVTNLSETIRRICNPFLDDFPDLISLDNRNCTDGSAIVSLHTLEERGKKQYEEFVKNVLDERSHSIHDPIKRNSVKLFRKHQYKVTSKQGKKIKALQNNVELFGQLYISMQNRGGDLAEFFAHEIQSFPPSLSDFGKLHLANKKSDLLQCIEQPGQSETPSVYYCKLLDGVVIVHCLPVTSVNTFHEYADTVFIPYLKKQLQDATRLDVVWDTYIADSLKESTRDKRGKGLRRKVSGKTKLPGNWMDFLRDPTNKEELFSFLTAKIRESNWPLAKTIYVTSGETVETIGAGTRMQNCNHEEADTQIVVHAVHAVEQGAKVYEDVTETFVYLAGHPFQLLDVADEHFKKLERLTVILYDRTSPLSSINEARRELFCQKNRTMDKLPPTSDALLQHVRRAVYQAGIWTTSRQTQRVVPSPQDFAWTKVSGSWVPVWMTVTEVSRACRELIKCCCKRECSVCKCVKANVECSPLCKCKCIE</sequence>
<dbReference type="PANTHER" id="PTHR47018:SF2">
    <property type="entry name" value="TESMIN_TSO1-LIKE CXC DOMAIN-CONTAINING PROTEIN"/>
    <property type="match status" value="1"/>
</dbReference>
<proteinExistence type="predicted"/>
<accession>A0AAE1L2M7</accession>
<reference evidence="2" key="1">
    <citation type="submission" date="2023-10" db="EMBL/GenBank/DDBJ databases">
        <title>Genome assemblies of two species of porcelain crab, Petrolisthes cinctipes and Petrolisthes manimaculis (Anomura: Porcellanidae).</title>
        <authorList>
            <person name="Angst P."/>
        </authorList>
    </citation>
    <scope>NUCLEOTIDE SEQUENCE</scope>
    <source>
        <strain evidence="2">PB745_01</strain>
        <tissue evidence="2">Gill</tissue>
    </source>
</reference>